<evidence type="ECO:0000256" key="1">
    <source>
        <dbReference type="ARBA" id="ARBA00022679"/>
    </source>
</evidence>
<comment type="caution">
    <text evidence="3">The sequence shown here is derived from an EMBL/GenBank/DDBJ whole genome shotgun (WGS) entry which is preliminary data.</text>
</comment>
<organism evidence="3">
    <name type="scientific">Thermodesulfobacterium geofontis</name>
    <dbReference type="NCBI Taxonomy" id="1295609"/>
    <lineage>
        <taxon>Bacteria</taxon>
        <taxon>Pseudomonadati</taxon>
        <taxon>Thermodesulfobacteriota</taxon>
        <taxon>Thermodesulfobacteria</taxon>
        <taxon>Thermodesulfobacteriales</taxon>
        <taxon>Thermodesulfobacteriaceae</taxon>
        <taxon>Thermodesulfobacterium</taxon>
    </lineage>
</organism>
<evidence type="ECO:0000259" key="2">
    <source>
        <dbReference type="Pfam" id="PF00275"/>
    </source>
</evidence>
<dbReference type="SUPFAM" id="SSF55205">
    <property type="entry name" value="EPT/RTPC-like"/>
    <property type="match status" value="1"/>
</dbReference>
<protein>
    <recommendedName>
        <fullName evidence="2">Enolpyruvate transferase domain-containing protein</fullName>
    </recommendedName>
</protein>
<keyword evidence="1" id="KW-0808">Transferase</keyword>
<dbReference type="Pfam" id="PF00275">
    <property type="entry name" value="EPSP_synthase"/>
    <property type="match status" value="1"/>
</dbReference>
<dbReference type="InterPro" id="IPR013792">
    <property type="entry name" value="RNA3'P_cycl/enolpyr_Trfase_a/b"/>
</dbReference>
<dbReference type="InterPro" id="IPR036968">
    <property type="entry name" value="Enolpyruvate_Tfrase_sf"/>
</dbReference>
<name>A0A7C4NXC4_9BACT</name>
<dbReference type="PANTHER" id="PTHR21090:SF5">
    <property type="entry name" value="PENTAFUNCTIONAL AROM POLYPEPTIDE"/>
    <property type="match status" value="1"/>
</dbReference>
<gene>
    <name evidence="3" type="ORF">ENT66_09470</name>
</gene>
<evidence type="ECO:0000313" key="3">
    <source>
        <dbReference type="EMBL" id="HGQ86465.1"/>
    </source>
</evidence>
<dbReference type="Gene3D" id="3.65.10.10">
    <property type="entry name" value="Enolpyruvate transferase domain"/>
    <property type="match status" value="1"/>
</dbReference>
<sequence length="58" mass="6780">MKGLKNLNLLFINTYDDHRIAMSFAILGLKKEGIKIENPECVAKSFPEFWKYIEKLYG</sequence>
<accession>A0A7C4NXC4</accession>
<dbReference type="EMBL" id="DSZN01000144">
    <property type="protein sequence ID" value="HGQ86465.1"/>
    <property type="molecule type" value="Genomic_DNA"/>
</dbReference>
<dbReference type="InterPro" id="IPR001986">
    <property type="entry name" value="Enolpyruvate_Tfrase_dom"/>
</dbReference>
<dbReference type="GO" id="GO:0003866">
    <property type="term" value="F:3-phosphoshikimate 1-carboxyvinyltransferase activity"/>
    <property type="evidence" value="ECO:0007669"/>
    <property type="project" value="TreeGrafter"/>
</dbReference>
<reference evidence="3" key="1">
    <citation type="journal article" date="2020" name="mSystems">
        <title>Genome- and Community-Level Interaction Insights into Carbon Utilization and Element Cycling Functions of Hydrothermarchaeota in Hydrothermal Sediment.</title>
        <authorList>
            <person name="Zhou Z."/>
            <person name="Liu Y."/>
            <person name="Xu W."/>
            <person name="Pan J."/>
            <person name="Luo Z.H."/>
            <person name="Li M."/>
        </authorList>
    </citation>
    <scope>NUCLEOTIDE SEQUENCE [LARGE SCALE GENOMIC DNA]</scope>
    <source>
        <strain evidence="3">SpSt-6</strain>
    </source>
</reference>
<proteinExistence type="predicted"/>
<dbReference type="GO" id="GO:0009423">
    <property type="term" value="P:chorismate biosynthetic process"/>
    <property type="evidence" value="ECO:0007669"/>
    <property type="project" value="TreeGrafter"/>
</dbReference>
<feature type="domain" description="Enolpyruvate transferase" evidence="2">
    <location>
        <begin position="11"/>
        <end position="51"/>
    </location>
</feature>
<dbReference type="PANTHER" id="PTHR21090">
    <property type="entry name" value="AROM/DEHYDROQUINATE SYNTHASE"/>
    <property type="match status" value="1"/>
</dbReference>
<dbReference type="AlphaFoldDB" id="A0A7C4NXC4"/>